<keyword evidence="5 9" id="KW-0812">Transmembrane</keyword>
<evidence type="ECO:0000256" key="6">
    <source>
        <dbReference type="ARBA" id="ARBA00022989"/>
    </source>
</evidence>
<dbReference type="RefSeq" id="WP_342161141.1">
    <property type="nucleotide sequence ID" value="NZ_JBCDNA010000003.1"/>
</dbReference>
<proteinExistence type="inferred from homology"/>
<dbReference type="Proteomes" id="UP001474120">
    <property type="component" value="Unassembled WGS sequence"/>
</dbReference>
<dbReference type="PANTHER" id="PTHR30574:SF1">
    <property type="entry name" value="SULPHUR TRANSPORT DOMAIN-CONTAINING PROTEIN"/>
    <property type="match status" value="1"/>
</dbReference>
<accession>A0ABU9L3F7</accession>
<evidence type="ECO:0000256" key="4">
    <source>
        <dbReference type="ARBA" id="ARBA00022519"/>
    </source>
</evidence>
<evidence type="ECO:0000256" key="8">
    <source>
        <dbReference type="ARBA" id="ARBA00035655"/>
    </source>
</evidence>
<feature type="transmembrane region" description="Helical" evidence="9">
    <location>
        <begin position="62"/>
        <end position="81"/>
    </location>
</feature>
<evidence type="ECO:0000256" key="9">
    <source>
        <dbReference type="SAM" id="Phobius"/>
    </source>
</evidence>
<keyword evidence="2" id="KW-0813">Transport</keyword>
<evidence type="ECO:0000313" key="10">
    <source>
        <dbReference type="EMBL" id="MEL4456977.1"/>
    </source>
</evidence>
<comment type="similarity">
    <text evidence="8">Belongs to the TsuA/YedE (TC 9.B.102) family.</text>
</comment>
<dbReference type="InterPro" id="IPR007272">
    <property type="entry name" value="Sulf_transp_TsuA/YedE"/>
</dbReference>
<reference evidence="10 11" key="1">
    <citation type="submission" date="2024-04" db="EMBL/GenBank/DDBJ databases">
        <title>whole genome sequencing of Lutimonas vermicola strain IMCC1616.</title>
        <authorList>
            <person name="Bae S.S."/>
        </authorList>
    </citation>
    <scope>NUCLEOTIDE SEQUENCE [LARGE SCALE GENOMIC DNA]</scope>
    <source>
        <strain evidence="10 11">IMCC1616</strain>
    </source>
</reference>
<dbReference type="Pfam" id="PF04143">
    <property type="entry name" value="Sulf_transp"/>
    <property type="match status" value="1"/>
</dbReference>
<keyword evidence="4" id="KW-0997">Cell inner membrane</keyword>
<organism evidence="10 11">
    <name type="scientific">Lutimonas vermicola</name>
    <dbReference type="NCBI Taxonomy" id="414288"/>
    <lineage>
        <taxon>Bacteria</taxon>
        <taxon>Pseudomonadati</taxon>
        <taxon>Bacteroidota</taxon>
        <taxon>Flavobacteriia</taxon>
        <taxon>Flavobacteriales</taxon>
        <taxon>Flavobacteriaceae</taxon>
        <taxon>Lutimonas</taxon>
    </lineage>
</organism>
<evidence type="ECO:0000256" key="3">
    <source>
        <dbReference type="ARBA" id="ARBA00022475"/>
    </source>
</evidence>
<gene>
    <name evidence="10" type="ORF">AABB81_13795</name>
</gene>
<name>A0ABU9L3F7_9FLAO</name>
<comment type="subcellular location">
    <subcellularLocation>
        <location evidence="1">Cell inner membrane</location>
        <topology evidence="1">Multi-pass membrane protein</topology>
    </subcellularLocation>
</comment>
<comment type="caution">
    <text evidence="10">The sequence shown here is derived from an EMBL/GenBank/DDBJ whole genome shotgun (WGS) entry which is preliminary data.</text>
</comment>
<evidence type="ECO:0000256" key="1">
    <source>
        <dbReference type="ARBA" id="ARBA00004429"/>
    </source>
</evidence>
<evidence type="ECO:0000256" key="7">
    <source>
        <dbReference type="ARBA" id="ARBA00023136"/>
    </source>
</evidence>
<keyword evidence="7 9" id="KW-0472">Membrane</keyword>
<dbReference type="PANTHER" id="PTHR30574">
    <property type="entry name" value="INNER MEMBRANE PROTEIN YEDE"/>
    <property type="match status" value="1"/>
</dbReference>
<feature type="transmembrane region" description="Helical" evidence="9">
    <location>
        <begin position="163"/>
        <end position="184"/>
    </location>
</feature>
<feature type="transmembrane region" description="Helical" evidence="9">
    <location>
        <begin position="6"/>
        <end position="27"/>
    </location>
</feature>
<keyword evidence="11" id="KW-1185">Reference proteome</keyword>
<evidence type="ECO:0000256" key="5">
    <source>
        <dbReference type="ARBA" id="ARBA00022692"/>
    </source>
</evidence>
<evidence type="ECO:0000256" key="2">
    <source>
        <dbReference type="ARBA" id="ARBA00022448"/>
    </source>
</evidence>
<evidence type="ECO:0000313" key="11">
    <source>
        <dbReference type="Proteomes" id="UP001474120"/>
    </source>
</evidence>
<protein>
    <submittedName>
        <fullName evidence="10">YeeE/YedE thiosulfate transporter family protein</fullName>
    </submittedName>
</protein>
<dbReference type="EMBL" id="JBCDNA010000003">
    <property type="protein sequence ID" value="MEL4456977.1"/>
    <property type="molecule type" value="Genomic_DNA"/>
</dbReference>
<keyword evidence="3" id="KW-1003">Cell membrane</keyword>
<keyword evidence="6 9" id="KW-1133">Transmembrane helix</keyword>
<feature type="transmembrane region" description="Helical" evidence="9">
    <location>
        <begin position="125"/>
        <end position="143"/>
    </location>
</feature>
<sequence>MDFLLQPWAWYVAGPIIALCMFLMFFFGKKFGVSSNLETVCAMGGAGKFVDFFKFDWRKNKWNLVFVIGLIVGGFIADQWLTPDETVAISAKTVKDLAEIGIQDAGKTYLPDEIFSIEAMLSVKGFLILIVAGILVGFGSRYAGGCTSGHGIVGLSSLSIESFIAVGGFFIGGLIMTWLILPYIF</sequence>